<comment type="caution">
    <text evidence="3">The sequence shown here is derived from an EMBL/GenBank/DDBJ whole genome shotgun (WGS) entry which is preliminary data.</text>
</comment>
<dbReference type="EMBL" id="JAUKUD010000001">
    <property type="protein sequence ID" value="KAK0754769.1"/>
    <property type="molecule type" value="Genomic_DNA"/>
</dbReference>
<sequence length="464" mass="48242">MTNYVDGPSLLQARDTHNHHHFHSAETSRSLQDHLERTEHTERDETHILSPPAHQLQVRQIVVVETVSVVHFIDDTGAVVQHATLLPDPVPAIPNPAAVVTGGLGAVDDLVDGVLPTPAVDTLGTPTPSASEPVTSGTDSLTTALSTSTGFPILSTGISNSTHYGNSTGLFLNTTRTSTKFKSSSSPTLLTSFLNVPTETAGGAGGNVDANGLPAGVPAAPTTLPPAAPTNSSGLTPAAQSAVIGGVVGSVAGIALVALFLMFILKWKRGHRSGLLLLPDGDEKGGHRDLFPGSKPPGGGGGVRDGQQAPFAVPSTLAALTGPRTRAIEEGPRQAAPAEKGFYRVSGKRLRPVLESGGDGYSDPEPDPRHSTMSGVSDYRRSQAFVGGSMERLQLGSPMRPVSGVPIFRSGPNRTPVEATGPFSDYFQRPDTPPTPMDPLGRSLMPGSHQQGPRGSPSRFAETP</sequence>
<feature type="region of interest" description="Disordered" evidence="1">
    <location>
        <begin position="282"/>
        <end position="309"/>
    </location>
</feature>
<organism evidence="3 4">
    <name type="scientific">Schizothecium vesticola</name>
    <dbReference type="NCBI Taxonomy" id="314040"/>
    <lineage>
        <taxon>Eukaryota</taxon>
        <taxon>Fungi</taxon>
        <taxon>Dikarya</taxon>
        <taxon>Ascomycota</taxon>
        <taxon>Pezizomycotina</taxon>
        <taxon>Sordariomycetes</taxon>
        <taxon>Sordariomycetidae</taxon>
        <taxon>Sordariales</taxon>
        <taxon>Schizotheciaceae</taxon>
        <taxon>Schizothecium</taxon>
    </lineage>
</organism>
<keyword evidence="2" id="KW-0472">Membrane</keyword>
<feature type="compositionally biased region" description="Basic and acidic residues" evidence="1">
    <location>
        <begin position="23"/>
        <end position="47"/>
    </location>
</feature>
<keyword evidence="2" id="KW-1133">Transmembrane helix</keyword>
<evidence type="ECO:0000256" key="1">
    <source>
        <dbReference type="SAM" id="MobiDB-lite"/>
    </source>
</evidence>
<feature type="region of interest" description="Disordered" evidence="1">
    <location>
        <begin position="390"/>
        <end position="464"/>
    </location>
</feature>
<feature type="compositionally biased region" description="Polar residues" evidence="1">
    <location>
        <begin position="124"/>
        <end position="134"/>
    </location>
</feature>
<keyword evidence="4" id="KW-1185">Reference proteome</keyword>
<name>A0AA40KD43_9PEZI</name>
<accession>A0AA40KD43</accession>
<proteinExistence type="predicted"/>
<feature type="transmembrane region" description="Helical" evidence="2">
    <location>
        <begin position="242"/>
        <end position="265"/>
    </location>
</feature>
<feature type="region of interest" description="Disordered" evidence="1">
    <location>
        <begin position="17"/>
        <end position="51"/>
    </location>
</feature>
<dbReference type="AlphaFoldDB" id="A0AA40KD43"/>
<protein>
    <submittedName>
        <fullName evidence="3">Uncharacterized protein</fullName>
    </submittedName>
</protein>
<evidence type="ECO:0000256" key="2">
    <source>
        <dbReference type="SAM" id="Phobius"/>
    </source>
</evidence>
<gene>
    <name evidence="3" type="ORF">B0T18DRAFT_425107</name>
</gene>
<feature type="region of interest" description="Disordered" evidence="1">
    <location>
        <begin position="347"/>
        <end position="377"/>
    </location>
</feature>
<evidence type="ECO:0000313" key="3">
    <source>
        <dbReference type="EMBL" id="KAK0754769.1"/>
    </source>
</evidence>
<reference evidence="3" key="1">
    <citation type="submission" date="2023-06" db="EMBL/GenBank/DDBJ databases">
        <title>Genome-scale phylogeny and comparative genomics of the fungal order Sordariales.</title>
        <authorList>
            <consortium name="Lawrence Berkeley National Laboratory"/>
            <person name="Hensen N."/>
            <person name="Bonometti L."/>
            <person name="Westerberg I."/>
            <person name="Brannstrom I.O."/>
            <person name="Guillou S."/>
            <person name="Cros-Aarteil S."/>
            <person name="Calhoun S."/>
            <person name="Haridas S."/>
            <person name="Kuo A."/>
            <person name="Mondo S."/>
            <person name="Pangilinan J."/>
            <person name="Riley R."/>
            <person name="LaButti K."/>
            <person name="Andreopoulos B."/>
            <person name="Lipzen A."/>
            <person name="Chen C."/>
            <person name="Yanf M."/>
            <person name="Daum C."/>
            <person name="Ng V."/>
            <person name="Clum A."/>
            <person name="Steindorff A."/>
            <person name="Ohm R."/>
            <person name="Martin F."/>
            <person name="Silar P."/>
            <person name="Natvig D."/>
            <person name="Lalanne C."/>
            <person name="Gautier V."/>
            <person name="Ament-velasquez S.L."/>
            <person name="Kruys A."/>
            <person name="Hutchinson M.I."/>
            <person name="Powell A.J."/>
            <person name="Barry K."/>
            <person name="Miller A.N."/>
            <person name="Grigoriev I.V."/>
            <person name="Debuchy R."/>
            <person name="Gladieux P."/>
            <person name="Thoren M.H."/>
            <person name="Johannesson H."/>
        </authorList>
    </citation>
    <scope>NUCLEOTIDE SEQUENCE</scope>
    <source>
        <strain evidence="3">SMH3187-1</strain>
    </source>
</reference>
<keyword evidence="2" id="KW-0812">Transmembrane</keyword>
<evidence type="ECO:0000313" key="4">
    <source>
        <dbReference type="Proteomes" id="UP001172155"/>
    </source>
</evidence>
<feature type="region of interest" description="Disordered" evidence="1">
    <location>
        <begin position="119"/>
        <end position="143"/>
    </location>
</feature>
<dbReference type="Proteomes" id="UP001172155">
    <property type="component" value="Unassembled WGS sequence"/>
</dbReference>